<proteinExistence type="predicted"/>
<dbReference type="Pfam" id="PF13527">
    <property type="entry name" value="Acetyltransf_9"/>
    <property type="match status" value="1"/>
</dbReference>
<accession>A0A1N7DG51</accession>
<dbReference type="InterPro" id="IPR000182">
    <property type="entry name" value="GNAT_dom"/>
</dbReference>
<dbReference type="OrthoDB" id="212302at2157"/>
<name>A0A1N7DG51_9EURY</name>
<sequence length="381" mass="44122">MTDIDGPRFATTEEFPEMMELLDRYFSYEQGGMAARLPYSYDCSRIDNHAIIRVDGQIISHVGAFPQTLVIGDEKIECWGFGGVATHRRHRGNGYMSQLLEFWFDRMEEQGVPLAELSGNRQRYSHFGWEAAGREFQYKIHDRSFSGTDLDPDRIATYTGSDEQLTFLRGLHSEEIYRVKRSLEESCTVFGQRGLETLLYMHDDDAAYVSLSRESRSRTISEFGGSERGIETLLAYIFGSYDINNLKVVTPPRHPLNTTFRRHSRVWSLNNHRNVKICDLEATLDRFSGQMERRWKTFDVEGDGTLTLGIQDTDDAVRISYSQNHVETNAVTDEPELQLTRQDMVALLFGFHDRQRELKDRYPFLAAVMPLEFFIWKTEQV</sequence>
<dbReference type="EMBL" id="FTNO01000004">
    <property type="protein sequence ID" value="SIR74788.1"/>
    <property type="molecule type" value="Genomic_DNA"/>
</dbReference>
<evidence type="ECO:0000259" key="1">
    <source>
        <dbReference type="PROSITE" id="PS51186"/>
    </source>
</evidence>
<dbReference type="CDD" id="cd04301">
    <property type="entry name" value="NAT_SF"/>
    <property type="match status" value="1"/>
</dbReference>
<feature type="domain" description="N-acetyltransferase" evidence="1">
    <location>
        <begin position="4"/>
        <end position="152"/>
    </location>
</feature>
<reference evidence="3" key="1">
    <citation type="submission" date="2017-01" db="EMBL/GenBank/DDBJ databases">
        <authorList>
            <person name="Varghese N."/>
            <person name="Submissions S."/>
        </authorList>
    </citation>
    <scope>NUCLEOTIDE SEQUENCE [LARGE SCALE GENOMIC DNA]</scope>
    <source>
        <strain evidence="3">CGMCC 1.7737</strain>
    </source>
</reference>
<dbReference type="AlphaFoldDB" id="A0A1N7DG51"/>
<dbReference type="InterPro" id="IPR051554">
    <property type="entry name" value="Acetyltransferase_Eis"/>
</dbReference>
<organism evidence="2 3">
    <name type="scientific">Haladaptatus litoreus</name>
    <dbReference type="NCBI Taxonomy" id="553468"/>
    <lineage>
        <taxon>Archaea</taxon>
        <taxon>Methanobacteriati</taxon>
        <taxon>Methanobacteriota</taxon>
        <taxon>Stenosarchaea group</taxon>
        <taxon>Halobacteria</taxon>
        <taxon>Halobacteriales</taxon>
        <taxon>Haladaptataceae</taxon>
        <taxon>Haladaptatus</taxon>
    </lineage>
</organism>
<dbReference type="Gene3D" id="3.40.630.30">
    <property type="match status" value="1"/>
</dbReference>
<dbReference type="InterPro" id="IPR016181">
    <property type="entry name" value="Acyl_CoA_acyltransferase"/>
</dbReference>
<dbReference type="RefSeq" id="WP_076431465.1">
    <property type="nucleotide sequence ID" value="NZ_FTNO01000004.1"/>
</dbReference>
<keyword evidence="3" id="KW-1185">Reference proteome</keyword>
<dbReference type="SUPFAM" id="SSF55729">
    <property type="entry name" value="Acyl-CoA N-acyltransferases (Nat)"/>
    <property type="match status" value="1"/>
</dbReference>
<dbReference type="Proteomes" id="UP000186914">
    <property type="component" value="Unassembled WGS sequence"/>
</dbReference>
<dbReference type="GO" id="GO:0034069">
    <property type="term" value="F:aminoglycoside N-acetyltransferase activity"/>
    <property type="evidence" value="ECO:0007669"/>
    <property type="project" value="TreeGrafter"/>
</dbReference>
<dbReference type="PROSITE" id="PS51186">
    <property type="entry name" value="GNAT"/>
    <property type="match status" value="1"/>
</dbReference>
<dbReference type="GO" id="GO:0030649">
    <property type="term" value="P:aminoglycoside antibiotic catabolic process"/>
    <property type="evidence" value="ECO:0007669"/>
    <property type="project" value="TreeGrafter"/>
</dbReference>
<dbReference type="PANTHER" id="PTHR37817:SF1">
    <property type="entry name" value="N-ACETYLTRANSFERASE EIS"/>
    <property type="match status" value="1"/>
</dbReference>
<evidence type="ECO:0000313" key="3">
    <source>
        <dbReference type="Proteomes" id="UP000186914"/>
    </source>
</evidence>
<evidence type="ECO:0000313" key="2">
    <source>
        <dbReference type="EMBL" id="SIR74788.1"/>
    </source>
</evidence>
<dbReference type="PANTHER" id="PTHR37817">
    <property type="entry name" value="N-ACETYLTRANSFERASE EIS"/>
    <property type="match status" value="1"/>
</dbReference>
<gene>
    <name evidence="2" type="ORF">SAMN05421858_3593</name>
</gene>
<protein>
    <submittedName>
        <fullName evidence="2">Sterol carrier protein domain-containing protein</fullName>
    </submittedName>
</protein>